<dbReference type="PROSITE" id="PS50878">
    <property type="entry name" value="RT_POL"/>
    <property type="match status" value="4"/>
</dbReference>
<dbReference type="Proteomes" id="UP000008854">
    <property type="component" value="Unassembled WGS sequence"/>
</dbReference>
<organism evidence="2 3">
    <name type="scientific">Schistosoma mansoni</name>
    <name type="common">Blood fluke</name>
    <dbReference type="NCBI Taxonomy" id="6183"/>
    <lineage>
        <taxon>Eukaryota</taxon>
        <taxon>Metazoa</taxon>
        <taxon>Spiralia</taxon>
        <taxon>Lophotrochozoa</taxon>
        <taxon>Platyhelminthes</taxon>
        <taxon>Trematoda</taxon>
        <taxon>Digenea</taxon>
        <taxon>Strigeidida</taxon>
        <taxon>Schistosomatoidea</taxon>
        <taxon>Schistosomatidae</taxon>
        <taxon>Schistosoma</taxon>
    </lineage>
</organism>
<reference evidence="3" key="2">
    <citation type="submission" date="2019-11" db="UniProtKB">
        <authorList>
            <consortium name="WormBaseParasite"/>
        </authorList>
    </citation>
    <scope>IDENTIFICATION</scope>
    <source>
        <strain evidence="3">Puerto Rican</strain>
    </source>
</reference>
<evidence type="ECO:0000259" key="1">
    <source>
        <dbReference type="PROSITE" id="PS50878"/>
    </source>
</evidence>
<dbReference type="Pfam" id="PF00078">
    <property type="entry name" value="RVT_1"/>
    <property type="match status" value="4"/>
</dbReference>
<feature type="domain" description="Reverse transcriptase" evidence="1">
    <location>
        <begin position="1948"/>
        <end position="2219"/>
    </location>
</feature>
<sequence>MYSANTSHFSDQLRLLIVLSKFIKGTNCFKFLKRRLPSSCTKRLDELANLKCKIASEKVKLEFYKTCISTHIFPRHLYKFLRSNKLQPNVSNLLRLAKSHKEKCNDMLNKLIELHTQASCVLSNLSLLCRIKFMNFCSTVVAKTNHTTKQKLSKTLVYDNDGNLFQFNPDKYVSNLSTVRLSVFEKEALSLGFNFSVAHTKISDLSIDAQFESLYDQLNPLVPTTLDKKNWLKVKLVDVAHHFHGSQVRQRSILTPKHFAALKNLQCRSDIVILRPDKGSGVVVINKCEYKDKMLSILGDQSKFLQDVSSNINVRKLESRVKSNLLKLLKMNVINNEEFNILKPSGSVLPNLYGLPKIHKPNIPLRPILSMRGSPTHELAKWLVKLLNPIRANLCKFSLKDTFELIDFLGDINIKDKSLHSFDVNSLFTNVPLTKTVDFLCDYISKNFPLFPIPSPFLKDLLLLCTANVQFTFEGEYFRQVDGVAMGSPLGPLLAEVFMSYVENMTSDLIGETTLYRRYMDDILIICDKHFDVYRLLDKLNGVQNDIVMTHEPESNGQLAFLDILLSRRDDGTIRRRLPSSCTKRLDELANLKCKIASEKVKLEFYKTCISTHIFPRHLYKFLRSNKLQPNVSNLLRLAKSHKEKCNDMLNKLIELHTQASCVLSNLSLLCRIKFMNFCSTVVAKTNHTTKQKLSKTLVYDNDGNLFQFNPDKYVSNLSTVRLSVFEKEALSLGFNFSVAHTKISDLSIDAQFESLYDQLNPLVPTTLDKKNWLKVKLVDVAHHFHGSQVRQRSILTPKHFAALKNLQCRSDIVILRPDKGSGVVVINKCEYKDKMLSILGDQSKFLQDVSSNINVRKLESRVKSNLLKLLKMNVINNEEFNILKPSGSVLPNLYGLPKIHKPNIPLRPILSMRGSPTHELAKWLVKLLNPIRANLCKFSLKDTFELIDFLGDINIKDKSLHSFDVNSLFTNVPLTKTVDFLCDYISKNFPLFPIPSPFLKDLLLLCTANVQFTFEGEYFRQVDGVAMGSPLGPLLAEVFMSYVENMTSDLIGETTLYRRYMDDILIICDKHFDVYRLLDKLNGVQNDIVMTHEPESNGQLAFLDILLSRRDDGTIRRRLPSSCTKRLDELANLKCKIASEKVKLEFYKTCISTHIFPRHLYKFLRSNKLQPNVSNLLRLAKSHKEKCNDMLNKLIELHTQASCVLSNLSLLCRIKFMNFCSTVVAKTNHTTKQKLSKTLVYDNDGNLFQFNPDKYVSNLSTVRLSVFEKEALSLGFNFSVAHTKISDLSIDAQFESLYDQLNPLVPTTLDKKNWLKVKLVDVAHHFHGSQVRQRSILTPKHFAALKNLQCRSDIVILRPDKGSGVVVINKCEYKDKMLSILGDQSKFLQDVSSNINVRKLESRVKSNLLKLLKMNVINNEEFNILKPSGSVLPNLYGLPKIHKPNIPLRPILSMRGSPTHELAKWLVKLLNPIRANLCKFSLKDTFELIDFLGDINIKDKSLHSFDVNSLFTNVPLTKTVDFLCDYISKNFPLFPIPSPFLKDLLLLCTANVQFTFEGEYFRQVDGVAMGSPLGPLLAEVFMSYVENMTSDLIGETTLYRRYMDDILIICDKHFDVYRLLDKLNGVQNDIVMTHEPESNGQLAFLDILLSRRDDGTIRRRLPSSCTKRLDELANLKCKIASEKVKLEFYKTCISTHIFPRHLYKFLRSNKLQPNVSNLLRLAKSHKEKCNDMLNKLIELHTQASCVLSNLSLLCRIKFMNFCSTVVAKTNHTTKQKLSKTLVYDNDGNLFQFNPDKYVSNLSTVRLSVFEKEALSLGFNFSVAHTKISDLSIDAQFESLYDQLNPLVPTTLDKKNWLKVKLVDVAHHFHGSQVRQRSILTPKHFAALKNLQCRSDIVILRPDKGSGVVVINKCEYKDKMLSILGDQSKFLQDVSSNINVRKLESRVKSNLLKLLKMNVINNEEFNILKPSGSVLPNLYGLPKIHKPNIPLRPILSMRGSPTHELAKWLVKLLNPIRANLCKFSLKDTFELIDFLGDINIKDKSLHSFDVNSLFTNVPLTKTVDFLCDYISKNFPLFPIPSPFLKDLLLLCTANVQFTFEGEYFRQVDGVAMGSPLGPLLAEVFMSYVENMTSDLIGETTLYRRYMDDILIICDKHFDVYRLLDKLNGVQNDIVMTHEPESNGQLAFLDILLSRRDDGTIRRYLLCYNKLSMDFKFSYM</sequence>
<dbReference type="PANTHER" id="PTHR21301:SF10">
    <property type="entry name" value="REVERSE TRANSCRIPTASE DOMAIN-CONTAINING PROTEIN"/>
    <property type="match status" value="1"/>
</dbReference>
<feature type="domain" description="Reverse transcriptase" evidence="1">
    <location>
        <begin position="1406"/>
        <end position="1694"/>
    </location>
</feature>
<dbReference type="InParanoid" id="A0A5K4F1X7"/>
<protein>
    <submittedName>
        <fullName evidence="3">Reverse transcriptase domain-containing protein</fullName>
    </submittedName>
</protein>
<accession>A0A5K4F1X7</accession>
<dbReference type="AlphaFoldDB" id="A0A5K4F1X7"/>
<dbReference type="WBParaSite" id="Smp_245810.1">
    <property type="protein sequence ID" value="Smp_245810.1"/>
    <property type="gene ID" value="Smp_245810"/>
</dbReference>
<evidence type="ECO:0000313" key="2">
    <source>
        <dbReference type="Proteomes" id="UP000008854"/>
    </source>
</evidence>
<name>A0A5K4F1X7_SCHMA</name>
<dbReference type="InterPro" id="IPR000477">
    <property type="entry name" value="RT_dom"/>
</dbReference>
<dbReference type="PANTHER" id="PTHR21301">
    <property type="entry name" value="REVERSE TRANSCRIPTASE"/>
    <property type="match status" value="1"/>
</dbReference>
<dbReference type="STRING" id="6183.A0A5K4F1X7"/>
<proteinExistence type="predicted"/>
<reference evidence="2" key="1">
    <citation type="journal article" date="2012" name="PLoS Negl. Trop. Dis.">
        <title>A systematically improved high quality genome and transcriptome of the human blood fluke Schistosoma mansoni.</title>
        <authorList>
            <person name="Protasio A.V."/>
            <person name="Tsai I.J."/>
            <person name="Babbage A."/>
            <person name="Nichol S."/>
            <person name="Hunt M."/>
            <person name="Aslett M.A."/>
            <person name="De Silva N."/>
            <person name="Velarde G.S."/>
            <person name="Anderson T.J."/>
            <person name="Clark R.C."/>
            <person name="Davidson C."/>
            <person name="Dillon G.P."/>
            <person name="Holroyd N.E."/>
            <person name="LoVerde P.T."/>
            <person name="Lloyd C."/>
            <person name="McQuillan J."/>
            <person name="Oliveira G."/>
            <person name="Otto T.D."/>
            <person name="Parker-Manuel S.J."/>
            <person name="Quail M.A."/>
            <person name="Wilson R.A."/>
            <person name="Zerlotini A."/>
            <person name="Dunne D.W."/>
            <person name="Berriman M."/>
        </authorList>
    </citation>
    <scope>NUCLEOTIDE SEQUENCE [LARGE SCALE GENOMIC DNA]</scope>
    <source>
        <strain evidence="2">Puerto Rican</strain>
    </source>
</reference>
<feature type="domain" description="Reverse transcriptase" evidence="1">
    <location>
        <begin position="322"/>
        <end position="610"/>
    </location>
</feature>
<feature type="domain" description="Reverse transcriptase" evidence="1">
    <location>
        <begin position="864"/>
        <end position="1152"/>
    </location>
</feature>
<evidence type="ECO:0000313" key="3">
    <source>
        <dbReference type="WBParaSite" id="Smp_245810.1"/>
    </source>
</evidence>
<keyword evidence="2" id="KW-1185">Reference proteome</keyword>